<reference evidence="7 8" key="1">
    <citation type="submission" date="2019-03" db="EMBL/GenBank/DDBJ databases">
        <title>Metabolic potential of uncultured bacteria and archaea associated with petroleum seepage in deep-sea sediments.</title>
        <authorList>
            <person name="Dong X."/>
            <person name="Hubert C."/>
        </authorList>
    </citation>
    <scope>NUCLEOTIDE SEQUENCE [LARGE SCALE GENOMIC DNA]</scope>
    <source>
        <strain evidence="7">E44_bin18</strain>
    </source>
</reference>
<keyword evidence="1 6" id="KW-0479">Metal-binding</keyword>
<evidence type="ECO:0000256" key="2">
    <source>
        <dbReference type="ARBA" id="ARBA00022801"/>
    </source>
</evidence>
<dbReference type="Pfam" id="PF13277">
    <property type="entry name" value="YmdB"/>
    <property type="match status" value="1"/>
</dbReference>
<feature type="binding site" evidence="6">
    <location>
        <position position="67"/>
    </location>
    <ligand>
        <name>Fe cation</name>
        <dbReference type="ChEBI" id="CHEBI:24875"/>
        <label>2</label>
    </ligand>
</feature>
<dbReference type="InterPro" id="IPR029052">
    <property type="entry name" value="Metallo-depent_PP-like"/>
</dbReference>
<name>A0A523UUJ9_UNCT6</name>
<dbReference type="InterPro" id="IPR005235">
    <property type="entry name" value="YmdB-like"/>
</dbReference>
<feature type="binding site" evidence="6">
    <location>
        <position position="178"/>
    </location>
    <ligand>
        <name>Fe cation</name>
        <dbReference type="ChEBI" id="CHEBI:24875"/>
        <label>1</label>
    </ligand>
</feature>
<dbReference type="GO" id="GO:0004113">
    <property type="term" value="F:2',3'-cyclic-nucleotide 3'-phosphodiesterase activity"/>
    <property type="evidence" value="ECO:0007669"/>
    <property type="project" value="TreeGrafter"/>
</dbReference>
<feature type="binding site" evidence="6">
    <location>
        <position position="8"/>
    </location>
    <ligand>
        <name>Fe cation</name>
        <dbReference type="ChEBI" id="CHEBI:24875"/>
        <label>1</label>
    </ligand>
</feature>
<evidence type="ECO:0000256" key="6">
    <source>
        <dbReference type="PIRSR" id="PIRSR004789-51"/>
    </source>
</evidence>
<organism evidence="7 8">
    <name type="scientific">candidate division TA06 bacterium</name>
    <dbReference type="NCBI Taxonomy" id="2250710"/>
    <lineage>
        <taxon>Bacteria</taxon>
        <taxon>Bacteria division TA06</taxon>
    </lineage>
</organism>
<evidence type="ECO:0000313" key="7">
    <source>
        <dbReference type="EMBL" id="TET46222.1"/>
    </source>
</evidence>
<dbReference type="EMBL" id="SOJN01000063">
    <property type="protein sequence ID" value="TET46222.1"/>
    <property type="molecule type" value="Genomic_DNA"/>
</dbReference>
<dbReference type="CDD" id="cd07382">
    <property type="entry name" value="MPP_DR1281"/>
    <property type="match status" value="1"/>
</dbReference>
<feature type="binding site" evidence="6">
    <location>
        <position position="176"/>
    </location>
    <ligand>
        <name>Fe cation</name>
        <dbReference type="ChEBI" id="CHEBI:24875"/>
        <label>2</label>
    </ligand>
</feature>
<protein>
    <submittedName>
        <fullName evidence="7">TIGR00282 family metallophosphoesterase</fullName>
    </submittedName>
</protein>
<comment type="similarity">
    <text evidence="4">Belongs to the YmdB-like family.</text>
</comment>
<feature type="binding site" evidence="6">
    <location>
        <position position="40"/>
    </location>
    <ligand>
        <name>Fe cation</name>
        <dbReference type="ChEBI" id="CHEBI:24875"/>
        <label>1</label>
    </ligand>
</feature>
<gene>
    <name evidence="7" type="ORF">E3J62_04930</name>
</gene>
<comment type="caution">
    <text evidence="7">The sequence shown here is derived from an EMBL/GenBank/DDBJ whole genome shotgun (WGS) entry which is preliminary data.</text>
</comment>
<dbReference type="PANTHER" id="PTHR36303:SF1">
    <property type="entry name" value="2',3'-CYCLIC-NUCLEOTIDE 2'-PHOSPHODIESTERASE"/>
    <property type="match status" value="1"/>
</dbReference>
<dbReference type="PIRSF" id="PIRSF004789">
    <property type="entry name" value="DR1281"/>
    <property type="match status" value="1"/>
</dbReference>
<dbReference type="AlphaFoldDB" id="A0A523UUJ9"/>
<evidence type="ECO:0000256" key="1">
    <source>
        <dbReference type="ARBA" id="ARBA00022723"/>
    </source>
</evidence>
<dbReference type="NCBIfam" id="TIGR00282">
    <property type="entry name" value="TIGR00282 family metallophosphoesterase"/>
    <property type="match status" value="1"/>
</dbReference>
<evidence type="ECO:0000256" key="3">
    <source>
        <dbReference type="ARBA" id="ARBA00023004"/>
    </source>
</evidence>
<feature type="binding site" evidence="6">
    <location>
        <position position="151"/>
    </location>
    <ligand>
        <name>Fe cation</name>
        <dbReference type="ChEBI" id="CHEBI:24875"/>
        <label>2</label>
    </ligand>
</feature>
<dbReference type="GO" id="GO:0046872">
    <property type="term" value="F:metal ion binding"/>
    <property type="evidence" value="ECO:0007669"/>
    <property type="project" value="UniProtKB-KW"/>
</dbReference>
<evidence type="ECO:0000256" key="5">
    <source>
        <dbReference type="PIRSR" id="PIRSR004789-50"/>
    </source>
</evidence>
<feature type="binding site" evidence="6">
    <location>
        <position position="39"/>
    </location>
    <ligand>
        <name>Fe cation</name>
        <dbReference type="ChEBI" id="CHEBI:24875"/>
        <label>1</label>
    </ligand>
</feature>
<keyword evidence="3" id="KW-0408">Iron</keyword>
<dbReference type="Gene3D" id="3.60.21.10">
    <property type="match status" value="1"/>
</dbReference>
<accession>A0A523UUJ9</accession>
<dbReference type="PANTHER" id="PTHR36303">
    <property type="entry name" value="2',3'-CYCLIC-NUCLEOTIDE 2'-PHOSPHODIESTERASE"/>
    <property type="match status" value="1"/>
</dbReference>
<sequence>MRLLFIGDIFGRPGRKMAQAAVPLIREKESVDLVVANAENAAGGNGLTKKVVEELYSAGIDCLTSGNHHWDKREILEYVQDDGRLLRPLNYPPGTPGQGSVVLNLDSGRTCGIVSLVGRLFMKSVDCPFRAAEEEAARMMKLTSTVVVDFHAEATAEKQALGHYMDGKVSAVLGTHTHVQTADERILPGGTAYITDVGMTGPFDSCIGIRKDQAIEKFLRQLPRKFDVAKRDVRLNGVIIDLGDDGKARAIRRFEMCWDEVVNVGDDNKRD</sequence>
<dbReference type="SUPFAM" id="SSF56300">
    <property type="entry name" value="Metallo-dependent phosphatases"/>
    <property type="match status" value="1"/>
</dbReference>
<feature type="active site" description="Proton donor" evidence="5">
    <location>
        <position position="68"/>
    </location>
</feature>
<evidence type="ECO:0000256" key="4">
    <source>
        <dbReference type="ARBA" id="ARBA00061401"/>
    </source>
</evidence>
<dbReference type="Proteomes" id="UP000315525">
    <property type="component" value="Unassembled WGS sequence"/>
</dbReference>
<proteinExistence type="inferred from homology"/>
<keyword evidence="2" id="KW-0378">Hydrolase</keyword>
<dbReference type="FunFam" id="3.60.21.10:FF:000016">
    <property type="entry name" value="Putative metallophosphoesterase"/>
    <property type="match status" value="1"/>
</dbReference>
<evidence type="ECO:0000313" key="8">
    <source>
        <dbReference type="Proteomes" id="UP000315525"/>
    </source>
</evidence>
<feature type="binding site" evidence="6">
    <location>
        <position position="39"/>
    </location>
    <ligand>
        <name>Fe cation</name>
        <dbReference type="ChEBI" id="CHEBI:24875"/>
        <label>2</label>
    </ligand>
</feature>